<name>A0AAD6LME3_9ROSI</name>
<dbReference type="PANTHER" id="PTHR31902">
    <property type="entry name" value="ACTIN PATCHES DISTAL PROTEIN 1"/>
    <property type="match status" value="1"/>
</dbReference>
<evidence type="ECO:0000313" key="1">
    <source>
        <dbReference type="EMBL" id="KAJ6969675.1"/>
    </source>
</evidence>
<organism evidence="1 2">
    <name type="scientific">Populus alba x Populus x berolinensis</name>
    <dbReference type="NCBI Taxonomy" id="444605"/>
    <lineage>
        <taxon>Eukaryota</taxon>
        <taxon>Viridiplantae</taxon>
        <taxon>Streptophyta</taxon>
        <taxon>Embryophyta</taxon>
        <taxon>Tracheophyta</taxon>
        <taxon>Spermatophyta</taxon>
        <taxon>Magnoliopsida</taxon>
        <taxon>eudicotyledons</taxon>
        <taxon>Gunneridae</taxon>
        <taxon>Pentapetalae</taxon>
        <taxon>rosids</taxon>
        <taxon>fabids</taxon>
        <taxon>Malpighiales</taxon>
        <taxon>Salicaceae</taxon>
        <taxon>Saliceae</taxon>
        <taxon>Populus</taxon>
    </lineage>
</organism>
<proteinExistence type="predicted"/>
<dbReference type="Proteomes" id="UP001164929">
    <property type="component" value="Chromosome 15"/>
</dbReference>
<protein>
    <submittedName>
        <fullName evidence="1">Uncharacterized protein</fullName>
    </submittedName>
</protein>
<comment type="caution">
    <text evidence="1">The sequence shown here is derived from an EMBL/GenBank/DDBJ whole genome shotgun (WGS) entry which is preliminary data.</text>
</comment>
<dbReference type="AlphaFoldDB" id="A0AAD6LME3"/>
<keyword evidence="2" id="KW-1185">Reference proteome</keyword>
<dbReference type="InterPro" id="IPR009737">
    <property type="entry name" value="Aim32/Apd1-like"/>
</dbReference>
<reference evidence="1" key="1">
    <citation type="journal article" date="2023" name="Mol. Ecol. Resour.">
        <title>Chromosome-level genome assembly of a triploid poplar Populus alba 'Berolinensis'.</title>
        <authorList>
            <person name="Chen S."/>
            <person name="Yu Y."/>
            <person name="Wang X."/>
            <person name="Wang S."/>
            <person name="Zhang T."/>
            <person name="Zhou Y."/>
            <person name="He R."/>
            <person name="Meng N."/>
            <person name="Wang Y."/>
            <person name="Liu W."/>
            <person name="Liu Z."/>
            <person name="Liu J."/>
            <person name="Guo Q."/>
            <person name="Huang H."/>
            <person name="Sederoff R.R."/>
            <person name="Wang G."/>
            <person name="Qu G."/>
            <person name="Chen S."/>
        </authorList>
    </citation>
    <scope>NUCLEOTIDE SEQUENCE</scope>
    <source>
        <strain evidence="1">SC-2020</strain>
    </source>
</reference>
<gene>
    <name evidence="1" type="ORF">NC653_034263</name>
</gene>
<accession>A0AAD6LME3</accession>
<dbReference type="EMBL" id="JAQIZT010000015">
    <property type="protein sequence ID" value="KAJ6969675.1"/>
    <property type="molecule type" value="Genomic_DNA"/>
</dbReference>
<evidence type="ECO:0000313" key="2">
    <source>
        <dbReference type="Proteomes" id="UP001164929"/>
    </source>
</evidence>
<sequence>MRCGILHATRRIKRIKLPQHRRVRILSEGFGCSSEINDYKTVRIGLFYRFPSSDSDDDSGDRRERRRLDPVIRTLVFYWRTYSWRVVEDWGMEGRGVFIISNLFFEIAHPARSLISFTLNLSSPPTGAVGLYDRHVFLCFKNPDAWLPHVEEDDLPKLVSTVLKTRKDDITVKTEVTICEGGEGTEFENGDVLIFPDMIKSNKKRRSYLATWPGGGACCCCWSVVRMVVHGGAAGDPLQLLEKAEKQRWMLIASVAFGWGRREVTMLKYYKRAERCMICVEKQEEKKLPGLREALAAVAGLW</sequence>
<dbReference type="PANTHER" id="PTHR31902:SF10">
    <property type="entry name" value="SUCRASE_FERREDOXIN-LIKE FAMILY PROTEIN"/>
    <property type="match status" value="1"/>
</dbReference>